<dbReference type="Proteomes" id="UP001595839">
    <property type="component" value="Unassembled WGS sequence"/>
</dbReference>
<sequence>MGTLPGGDVASRSSSAGTAGFLVTGQTGEPMPERLPASGRTTAADTGVALSKLPAAAHDGPENLGATACLEQAVTVE</sequence>
<organism evidence="2 3">
    <name type="scientific">Streptomyces vulcanius</name>
    <dbReference type="NCBI Taxonomy" id="1441876"/>
    <lineage>
        <taxon>Bacteria</taxon>
        <taxon>Bacillati</taxon>
        <taxon>Actinomycetota</taxon>
        <taxon>Actinomycetes</taxon>
        <taxon>Kitasatosporales</taxon>
        <taxon>Streptomycetaceae</taxon>
        <taxon>Streptomyces</taxon>
    </lineage>
</organism>
<evidence type="ECO:0000313" key="2">
    <source>
        <dbReference type="EMBL" id="MFC4501576.1"/>
    </source>
</evidence>
<dbReference type="RefSeq" id="WP_381163543.1">
    <property type="nucleotide sequence ID" value="NZ_JBHSFK010000011.1"/>
</dbReference>
<keyword evidence="3" id="KW-1185">Reference proteome</keyword>
<feature type="region of interest" description="Disordered" evidence="1">
    <location>
        <begin position="1"/>
        <end position="46"/>
    </location>
</feature>
<comment type="caution">
    <text evidence="2">The sequence shown here is derived from an EMBL/GenBank/DDBJ whole genome shotgun (WGS) entry which is preliminary data.</text>
</comment>
<evidence type="ECO:0000313" key="3">
    <source>
        <dbReference type="Proteomes" id="UP001595839"/>
    </source>
</evidence>
<accession>A0ABV9ASY0</accession>
<name>A0ABV9ASY0_9ACTN</name>
<proteinExistence type="predicted"/>
<dbReference type="EMBL" id="JBHSFK010000011">
    <property type="protein sequence ID" value="MFC4501576.1"/>
    <property type="molecule type" value="Genomic_DNA"/>
</dbReference>
<protein>
    <submittedName>
        <fullName evidence="2">Uncharacterized protein</fullName>
    </submittedName>
</protein>
<reference evidence="3" key="1">
    <citation type="journal article" date="2019" name="Int. J. Syst. Evol. Microbiol.">
        <title>The Global Catalogue of Microorganisms (GCM) 10K type strain sequencing project: providing services to taxonomists for standard genome sequencing and annotation.</title>
        <authorList>
            <consortium name="The Broad Institute Genomics Platform"/>
            <consortium name="The Broad Institute Genome Sequencing Center for Infectious Disease"/>
            <person name="Wu L."/>
            <person name="Ma J."/>
        </authorList>
    </citation>
    <scope>NUCLEOTIDE SEQUENCE [LARGE SCALE GENOMIC DNA]</scope>
    <source>
        <strain evidence="3">CGMCC 4.7177</strain>
    </source>
</reference>
<gene>
    <name evidence="2" type="ORF">ACFPIH_18900</name>
</gene>
<evidence type="ECO:0000256" key="1">
    <source>
        <dbReference type="SAM" id="MobiDB-lite"/>
    </source>
</evidence>